<evidence type="ECO:0000313" key="2">
    <source>
        <dbReference type="Proteomes" id="UP000023152"/>
    </source>
</evidence>
<protein>
    <recommendedName>
        <fullName evidence="3">TRAF-type domain-containing protein</fullName>
    </recommendedName>
</protein>
<reference evidence="1 2" key="1">
    <citation type="journal article" date="2013" name="Curr. Biol.">
        <title>The Genome of the Foraminiferan Reticulomyxa filosa.</title>
        <authorList>
            <person name="Glockner G."/>
            <person name="Hulsmann N."/>
            <person name="Schleicher M."/>
            <person name="Noegel A.A."/>
            <person name="Eichinger L."/>
            <person name="Gallinger C."/>
            <person name="Pawlowski J."/>
            <person name="Sierra R."/>
            <person name="Euteneuer U."/>
            <person name="Pillet L."/>
            <person name="Moustafa A."/>
            <person name="Platzer M."/>
            <person name="Groth M."/>
            <person name="Szafranski K."/>
            <person name="Schliwa M."/>
        </authorList>
    </citation>
    <scope>NUCLEOTIDE SEQUENCE [LARGE SCALE GENOMIC DNA]</scope>
</reference>
<evidence type="ECO:0008006" key="3">
    <source>
        <dbReference type="Google" id="ProtNLM"/>
    </source>
</evidence>
<dbReference type="Proteomes" id="UP000023152">
    <property type="component" value="Unassembled WGS sequence"/>
</dbReference>
<gene>
    <name evidence="1" type="ORF">RFI_11273</name>
</gene>
<dbReference type="EMBL" id="ASPP01008238">
    <property type="protein sequence ID" value="ETO25864.1"/>
    <property type="molecule type" value="Genomic_DNA"/>
</dbReference>
<dbReference type="AlphaFoldDB" id="X6NJH6"/>
<proteinExistence type="predicted"/>
<organism evidence="1 2">
    <name type="scientific">Reticulomyxa filosa</name>
    <dbReference type="NCBI Taxonomy" id="46433"/>
    <lineage>
        <taxon>Eukaryota</taxon>
        <taxon>Sar</taxon>
        <taxon>Rhizaria</taxon>
        <taxon>Retaria</taxon>
        <taxon>Foraminifera</taxon>
        <taxon>Monothalamids</taxon>
        <taxon>Reticulomyxidae</taxon>
        <taxon>Reticulomyxa</taxon>
    </lineage>
</organism>
<keyword evidence="2" id="KW-1185">Reference proteome</keyword>
<accession>X6NJH6</accession>
<name>X6NJH6_RETFI</name>
<evidence type="ECO:0000313" key="1">
    <source>
        <dbReference type="EMBL" id="ETO25864.1"/>
    </source>
</evidence>
<sequence length="208" mass="24309">MYFLNIEGEEEYNLENFSNGDCFNKDWVVSSNTEKRLKNCICLLCHQVANKAMELTCEQHQDTNEPLVIGEECLKRYLQSNNDNCPTHMHEGCHFMKSKFARQQISQLLVICPRQYMLEKEEEKTRKGSIMFTNSEYLEREGDIKNESKCNRVCEFRGQIDVLEKHLRTSCLLSVISCPFKSIYNLMGKSIWICCSGISIYWNKVLSN</sequence>
<comment type="caution">
    <text evidence="1">The sequence shown here is derived from an EMBL/GenBank/DDBJ whole genome shotgun (WGS) entry which is preliminary data.</text>
</comment>